<evidence type="ECO:0000256" key="1">
    <source>
        <dbReference type="SAM" id="SignalP"/>
    </source>
</evidence>
<dbReference type="AlphaFoldDB" id="H8GAS7"/>
<evidence type="ECO:0008006" key="4">
    <source>
        <dbReference type="Google" id="ProtNLM"/>
    </source>
</evidence>
<evidence type="ECO:0000313" key="3">
    <source>
        <dbReference type="Proteomes" id="UP000004705"/>
    </source>
</evidence>
<dbReference type="EMBL" id="CM001466">
    <property type="protein sequence ID" value="EHY88613.1"/>
    <property type="molecule type" value="Genomic_DNA"/>
</dbReference>
<protein>
    <recommendedName>
        <fullName evidence="4">DUF3558 domain-containing protein</fullName>
    </recommendedName>
</protein>
<gene>
    <name evidence="2" type="ORF">SacazDRAFT_01689</name>
</gene>
<keyword evidence="1" id="KW-0732">Signal</keyword>
<feature type="chain" id="PRO_5003612008" description="DUF3558 domain-containing protein" evidence="1">
    <location>
        <begin position="33"/>
        <end position="322"/>
    </location>
</feature>
<organism evidence="2 3">
    <name type="scientific">Saccharomonospora azurea NA-128</name>
    <dbReference type="NCBI Taxonomy" id="882081"/>
    <lineage>
        <taxon>Bacteria</taxon>
        <taxon>Bacillati</taxon>
        <taxon>Actinomycetota</taxon>
        <taxon>Actinomycetes</taxon>
        <taxon>Pseudonocardiales</taxon>
        <taxon>Pseudonocardiaceae</taxon>
        <taxon>Saccharomonospora</taxon>
    </lineage>
</organism>
<feature type="signal peptide" evidence="1">
    <location>
        <begin position="1"/>
        <end position="32"/>
    </location>
</feature>
<keyword evidence="3" id="KW-1185">Reference proteome</keyword>
<reference evidence="2 3" key="1">
    <citation type="journal article" date="2012" name="Stand. Genomic Sci.">
        <title>Genome sequence of the soil bacterium Saccharomonospora azurea type strain (NA-128(T)).</title>
        <authorList>
            <person name="Klenk H.P."/>
            <person name="Held B."/>
            <person name="Lucas S."/>
            <person name="Lapidus A."/>
            <person name="Copeland A."/>
            <person name="Hammon N."/>
            <person name="Pitluck S."/>
            <person name="Goodwin L.A."/>
            <person name="Han C."/>
            <person name="Tapia R."/>
            <person name="Brambilla E.M."/>
            <person name="Potter G."/>
            <person name="Land M."/>
            <person name="Ivanova N."/>
            <person name="Rohde M."/>
            <person name="Goker M."/>
            <person name="Detter J.C."/>
            <person name="Kyrpides N.C."/>
            <person name="Woyke T."/>
        </authorList>
    </citation>
    <scope>NUCLEOTIDE SEQUENCE [LARGE SCALE GENOMIC DNA]</scope>
    <source>
        <strain evidence="2 3">NA-128</strain>
    </source>
</reference>
<proteinExistence type="predicted"/>
<sequence length="322" mass="34604">MSPVSSQRLGVLFVLALLLTSCAPTVDGVADAADVPPLTSTAALGDLDTVDFCSLLDTRRLREAGASVERTTSGFLRCDAEVEIGTAGLAVSIGDLHWATPFVQADESTKLARSVTRRHFEDEWACWQQLVFSDEVGLEIAAYQSYGDIAGDAGDAEMCTVADLVTDGVQQLVFSSGTREVMTFADGSLAELAPCSLLTMDEAADVLRVDSVLFEDAIGGGGCSWWWLGEPYAGVDLDFEVVHFGPLVSDHYDDTLGGRPTRSFVSEGQCVIDTPHMRVPAEVPTDWEVVSLYVYAETAACDKATELAELVWPRLPEYEGEG</sequence>
<name>H8GAS7_9PSEU</name>
<accession>H8GAS7</accession>
<dbReference type="HOGENOM" id="CLU_893975_0_0_11"/>
<dbReference type="Proteomes" id="UP000004705">
    <property type="component" value="Chromosome"/>
</dbReference>
<evidence type="ECO:0000313" key="2">
    <source>
        <dbReference type="EMBL" id="EHY88613.1"/>
    </source>
</evidence>